<organism evidence="2 3">
    <name type="scientific">Candidatus Portnoybacteria bacterium CG11_big_fil_rev_8_21_14_0_20_44_10</name>
    <dbReference type="NCBI Taxonomy" id="1974818"/>
    <lineage>
        <taxon>Bacteria</taxon>
        <taxon>Candidatus Portnoyibacteriota</taxon>
    </lineage>
</organism>
<keyword evidence="1" id="KW-1133">Transmembrane helix</keyword>
<proteinExistence type="predicted"/>
<dbReference type="AlphaFoldDB" id="A0A2H0KPM0"/>
<comment type="caution">
    <text evidence="2">The sequence shown here is derived from an EMBL/GenBank/DDBJ whole genome shotgun (WGS) entry which is preliminary data.</text>
</comment>
<keyword evidence="1" id="KW-0472">Membrane</keyword>
<name>A0A2H0KPM0_9BACT</name>
<gene>
    <name evidence="2" type="ORF">COV85_03840</name>
</gene>
<evidence type="ECO:0000313" key="3">
    <source>
        <dbReference type="Proteomes" id="UP000231550"/>
    </source>
</evidence>
<evidence type="ECO:0000256" key="1">
    <source>
        <dbReference type="SAM" id="Phobius"/>
    </source>
</evidence>
<evidence type="ECO:0000313" key="2">
    <source>
        <dbReference type="EMBL" id="PIQ74118.1"/>
    </source>
</evidence>
<protein>
    <submittedName>
        <fullName evidence="2">Uncharacterized protein</fullName>
    </submittedName>
</protein>
<reference evidence="2 3" key="1">
    <citation type="submission" date="2017-09" db="EMBL/GenBank/DDBJ databases">
        <title>Depth-based differentiation of microbial function through sediment-hosted aquifers and enrichment of novel symbionts in the deep terrestrial subsurface.</title>
        <authorList>
            <person name="Probst A.J."/>
            <person name="Ladd B."/>
            <person name="Jarett J.K."/>
            <person name="Geller-Mcgrath D.E."/>
            <person name="Sieber C.M."/>
            <person name="Emerson J.B."/>
            <person name="Anantharaman K."/>
            <person name="Thomas B.C."/>
            <person name="Malmstrom R."/>
            <person name="Stieglmeier M."/>
            <person name="Klingl A."/>
            <person name="Woyke T."/>
            <person name="Ryan C.M."/>
            <person name="Banfield J.F."/>
        </authorList>
    </citation>
    <scope>NUCLEOTIDE SEQUENCE [LARGE SCALE GENOMIC DNA]</scope>
    <source>
        <strain evidence="2">CG11_big_fil_rev_8_21_14_0_20_44_10</strain>
    </source>
</reference>
<dbReference type="EMBL" id="PCVN01000099">
    <property type="protein sequence ID" value="PIQ74118.1"/>
    <property type="molecule type" value="Genomic_DNA"/>
</dbReference>
<keyword evidence="1" id="KW-0812">Transmembrane</keyword>
<accession>A0A2H0KPM0</accession>
<dbReference type="Proteomes" id="UP000231550">
    <property type="component" value="Unassembled WGS sequence"/>
</dbReference>
<sequence length="59" mass="7001">MAPGACVWYNLNERNKHYLDNLQKYNLIRLFMYPSAGFFFLSLTKKKGGKILRNFKTCH</sequence>
<feature type="transmembrane region" description="Helical" evidence="1">
    <location>
        <begin position="27"/>
        <end position="44"/>
    </location>
</feature>